<gene>
    <name evidence="1" type="ORF">DARMORV10_A02P23160.1</name>
</gene>
<evidence type="ECO:0000313" key="1">
    <source>
        <dbReference type="EMBL" id="CAF2140926.1"/>
    </source>
</evidence>
<name>A0A816X0C0_BRANA</name>
<proteinExistence type="predicted"/>
<sequence>MKFNFNESAAYSVESDLIIKGEVCGRGGRRLVVARVSEEDVVVYRKGKWKEMKVAFPRRCPSATVRLATDGKLRASEIYGVADNVNGAAARCVDYLLRINEETDNDSSCFFLRSEPWT</sequence>
<protein>
    <submittedName>
        <fullName evidence="1">(rape) hypothetical protein</fullName>
    </submittedName>
</protein>
<reference evidence="1" key="1">
    <citation type="submission" date="2021-01" db="EMBL/GenBank/DDBJ databases">
        <authorList>
            <consortium name="Genoscope - CEA"/>
            <person name="William W."/>
        </authorList>
    </citation>
    <scope>NUCLEOTIDE SEQUENCE</scope>
</reference>
<dbReference type="Proteomes" id="UP001295469">
    <property type="component" value="Chromosome A02"/>
</dbReference>
<dbReference type="EMBL" id="HG994356">
    <property type="protein sequence ID" value="CAF2140926.1"/>
    <property type="molecule type" value="Genomic_DNA"/>
</dbReference>
<accession>A0A816X0C0</accession>
<organism evidence="1">
    <name type="scientific">Brassica napus</name>
    <name type="common">Rape</name>
    <dbReference type="NCBI Taxonomy" id="3708"/>
    <lineage>
        <taxon>Eukaryota</taxon>
        <taxon>Viridiplantae</taxon>
        <taxon>Streptophyta</taxon>
        <taxon>Embryophyta</taxon>
        <taxon>Tracheophyta</taxon>
        <taxon>Spermatophyta</taxon>
        <taxon>Magnoliopsida</taxon>
        <taxon>eudicotyledons</taxon>
        <taxon>Gunneridae</taxon>
        <taxon>Pentapetalae</taxon>
        <taxon>rosids</taxon>
        <taxon>malvids</taxon>
        <taxon>Brassicales</taxon>
        <taxon>Brassicaceae</taxon>
        <taxon>Brassiceae</taxon>
        <taxon>Brassica</taxon>
    </lineage>
</organism>
<dbReference type="AlphaFoldDB" id="A0A816X0C0"/>